<accession>A0AAV6WVY6</accession>
<feature type="domain" description="F-box" evidence="1">
    <location>
        <begin position="16"/>
        <end position="62"/>
    </location>
</feature>
<keyword evidence="3" id="KW-1185">Reference proteome</keyword>
<dbReference type="PANTHER" id="PTHR31672">
    <property type="entry name" value="BNACNNG10540D PROTEIN"/>
    <property type="match status" value="1"/>
</dbReference>
<dbReference type="AlphaFoldDB" id="A0AAV6WVY6"/>
<evidence type="ECO:0000313" key="2">
    <source>
        <dbReference type="EMBL" id="KAG8374879.1"/>
    </source>
</evidence>
<dbReference type="PROSITE" id="PS50181">
    <property type="entry name" value="FBOX"/>
    <property type="match status" value="1"/>
</dbReference>
<dbReference type="SUPFAM" id="SSF81383">
    <property type="entry name" value="F-box domain"/>
    <property type="match status" value="1"/>
</dbReference>
<gene>
    <name evidence="2" type="ORF">BUALT_Bualt10G0041400</name>
</gene>
<dbReference type="Proteomes" id="UP000826271">
    <property type="component" value="Unassembled WGS sequence"/>
</dbReference>
<dbReference type="InterPro" id="IPR013187">
    <property type="entry name" value="F-box-assoc_dom_typ3"/>
</dbReference>
<dbReference type="NCBIfam" id="TIGR01640">
    <property type="entry name" value="F_box_assoc_1"/>
    <property type="match status" value="1"/>
</dbReference>
<reference evidence="2" key="1">
    <citation type="submission" date="2019-10" db="EMBL/GenBank/DDBJ databases">
        <authorList>
            <person name="Zhang R."/>
            <person name="Pan Y."/>
            <person name="Wang J."/>
            <person name="Ma R."/>
            <person name="Yu S."/>
        </authorList>
    </citation>
    <scope>NUCLEOTIDE SEQUENCE</scope>
    <source>
        <strain evidence="2">LA-IB0</strain>
        <tissue evidence="2">Leaf</tissue>
    </source>
</reference>
<dbReference type="InterPro" id="IPR050796">
    <property type="entry name" value="SCF_F-box_component"/>
</dbReference>
<dbReference type="EMBL" id="WHWC01000010">
    <property type="protein sequence ID" value="KAG8374879.1"/>
    <property type="molecule type" value="Genomic_DNA"/>
</dbReference>
<dbReference type="InterPro" id="IPR036047">
    <property type="entry name" value="F-box-like_dom_sf"/>
</dbReference>
<dbReference type="Pfam" id="PF08268">
    <property type="entry name" value="FBA_3"/>
    <property type="match status" value="1"/>
</dbReference>
<sequence>MDHEEPPRQVPKMVVSQSLTDLPQNTILEILARLPLKALYASRCVCKTFLNLSSPNPQFIALHSSSNASQALVIQFGDDVKPSKFLRWIDPEIDVARGRTPYFRLKPIFEVPEIWRRNMNIYRTNIRYENEFVVVNSCNGLLYIAKQRSSSDERSVVCNPVTNEYVMVPNVDMRNKPLSETRMMMLGYTPGTNQYKVLRIFYTTNGEDLEVRAQVHVVGSSSWRDIEDRPLGIDHSWDACPFYLNGAIYWLSYLEMFTVVISFDFERERFDIIMLPPEFGEEQLRNKNGLGIGVLRDRLCVTNNVYNHHLDIWIMKKHDNEECWSKEFVIDTERPMGRRFYGQLRPLQVLSNGEIVMLWLDIDVVCYDPKNKSLKLVGFNWPRLHPKVVGFTPNFVPLKDTLLVDKVMVQYVRPSGDEMDL</sequence>
<protein>
    <recommendedName>
        <fullName evidence="1">F-box domain-containing protein</fullName>
    </recommendedName>
</protein>
<name>A0AAV6WVY6_9LAMI</name>
<comment type="caution">
    <text evidence="2">The sequence shown here is derived from an EMBL/GenBank/DDBJ whole genome shotgun (WGS) entry which is preliminary data.</text>
</comment>
<dbReference type="InterPro" id="IPR001810">
    <property type="entry name" value="F-box_dom"/>
</dbReference>
<dbReference type="PANTHER" id="PTHR31672:SF13">
    <property type="entry name" value="F-BOX PROTEIN CPR30-LIKE"/>
    <property type="match status" value="1"/>
</dbReference>
<organism evidence="2 3">
    <name type="scientific">Buddleja alternifolia</name>
    <dbReference type="NCBI Taxonomy" id="168488"/>
    <lineage>
        <taxon>Eukaryota</taxon>
        <taxon>Viridiplantae</taxon>
        <taxon>Streptophyta</taxon>
        <taxon>Embryophyta</taxon>
        <taxon>Tracheophyta</taxon>
        <taxon>Spermatophyta</taxon>
        <taxon>Magnoliopsida</taxon>
        <taxon>eudicotyledons</taxon>
        <taxon>Gunneridae</taxon>
        <taxon>Pentapetalae</taxon>
        <taxon>asterids</taxon>
        <taxon>lamiids</taxon>
        <taxon>Lamiales</taxon>
        <taxon>Scrophulariaceae</taxon>
        <taxon>Buddlejeae</taxon>
        <taxon>Buddleja</taxon>
    </lineage>
</organism>
<evidence type="ECO:0000259" key="1">
    <source>
        <dbReference type="PROSITE" id="PS50181"/>
    </source>
</evidence>
<evidence type="ECO:0000313" key="3">
    <source>
        <dbReference type="Proteomes" id="UP000826271"/>
    </source>
</evidence>
<proteinExistence type="predicted"/>
<dbReference type="Pfam" id="PF00646">
    <property type="entry name" value="F-box"/>
    <property type="match status" value="1"/>
</dbReference>
<dbReference type="InterPro" id="IPR017451">
    <property type="entry name" value="F-box-assoc_interact_dom"/>
</dbReference>